<feature type="signal peptide" evidence="1">
    <location>
        <begin position="1"/>
        <end position="21"/>
    </location>
</feature>
<dbReference type="RefSeq" id="WP_111402633.1">
    <property type="nucleotide sequence ID" value="NZ_QEPN01000003.1"/>
</dbReference>
<evidence type="ECO:0000256" key="1">
    <source>
        <dbReference type="SAM" id="SignalP"/>
    </source>
</evidence>
<gene>
    <name evidence="2" type="ORF">DPV93_04900</name>
</gene>
<evidence type="ECO:0000313" key="2">
    <source>
        <dbReference type="EMBL" id="RDE72621.1"/>
    </source>
</evidence>
<evidence type="ECO:0008006" key="4">
    <source>
        <dbReference type="Google" id="ProtNLM"/>
    </source>
</evidence>
<evidence type="ECO:0000313" key="3">
    <source>
        <dbReference type="Proteomes" id="UP000253872"/>
    </source>
</evidence>
<dbReference type="EMBL" id="QEPN01000003">
    <property type="protein sequence ID" value="RDE72621.1"/>
    <property type="molecule type" value="Genomic_DNA"/>
</dbReference>
<feature type="chain" id="PRO_5016794415" description="Outer membrane protein" evidence="1">
    <location>
        <begin position="22"/>
        <end position="316"/>
    </location>
</feature>
<name>A0A369YD24_9PAST</name>
<comment type="caution">
    <text evidence="2">The sequence shown here is derived from an EMBL/GenBank/DDBJ whole genome shotgun (WGS) entry which is preliminary data.</text>
</comment>
<dbReference type="Proteomes" id="UP000253872">
    <property type="component" value="Unassembled WGS sequence"/>
</dbReference>
<proteinExistence type="predicted"/>
<sequence length="316" mass="37309">MKTSSLIITALGVAVSANALAEDTNWVDKQHQNVQNKLHSWSNGINDWLGETDPNKPAKASLRVMVDSEWDKHNGFSVKPRVRGKIKLPVLKKRLSVVFGDEDIENREGDKGRVGGNYRNLEREKYYNSKEARNDSASIGLRWSREIAKYGIESDLDGGIRSRGDIFGRLRISKLWAWNDTYSTRLEQIYRYGHKSRHYLRTNLENKFIDGETTFIMNHSYFEYKNRKKDERRYWGNSLYRQHDFGNMKTFNYGLYVGGRLDRNHSKLNSWGPFVTYRQPIYKDWLFIKPEISFYNDRDNDYSHYIRTFVRIEAIF</sequence>
<accession>A0A369YD24</accession>
<dbReference type="AlphaFoldDB" id="A0A369YD24"/>
<organism evidence="2 3">
    <name type="scientific">Haemophilus sputorum</name>
    <dbReference type="NCBI Taxonomy" id="1078480"/>
    <lineage>
        <taxon>Bacteria</taxon>
        <taxon>Pseudomonadati</taxon>
        <taxon>Pseudomonadota</taxon>
        <taxon>Gammaproteobacteria</taxon>
        <taxon>Pasteurellales</taxon>
        <taxon>Pasteurellaceae</taxon>
        <taxon>Haemophilus</taxon>
    </lineage>
</organism>
<protein>
    <recommendedName>
        <fullName evidence="4">Outer membrane protein</fullName>
    </recommendedName>
</protein>
<keyword evidence="1" id="KW-0732">Signal</keyword>
<reference evidence="2 3" key="1">
    <citation type="submission" date="2018-05" db="EMBL/GenBank/DDBJ databases">
        <title>Draft Genome Sequences for a Diverse set of 7 Haemophilus Species.</title>
        <authorList>
            <person name="Nichols M."/>
            <person name="Topaz N."/>
            <person name="Wang X."/>
            <person name="Wang X."/>
            <person name="Boxrud D."/>
        </authorList>
    </citation>
    <scope>NUCLEOTIDE SEQUENCE [LARGE SCALE GENOMIC DNA]</scope>
    <source>
        <strain evidence="2 3">C2002001239</strain>
    </source>
</reference>